<evidence type="ECO:0000256" key="4">
    <source>
        <dbReference type="SAM" id="SignalP"/>
    </source>
</evidence>
<reference evidence="5" key="1">
    <citation type="submission" date="2017-04" db="EMBL/GenBank/DDBJ databases">
        <authorList>
            <person name="Porter S."/>
            <person name="Friesen M.L."/>
            <person name="Faber-Hammond J."/>
        </authorList>
    </citation>
    <scope>NUCLEOTIDE SEQUENCE</scope>
    <source>
        <strain evidence="5">Str16</strain>
    </source>
</reference>
<dbReference type="InterPro" id="IPR051012">
    <property type="entry name" value="CellSynth/LPSAsmb/PSIAsmb"/>
</dbReference>
<name>A0A508X7U8_9HYPH</name>
<keyword evidence="4" id="KW-0732">Signal</keyword>
<dbReference type="PROSITE" id="PS50005">
    <property type="entry name" value="TPR"/>
    <property type="match status" value="2"/>
</dbReference>
<protein>
    <submittedName>
        <fullName evidence="6">Pilus assembly protein TadD</fullName>
    </submittedName>
</protein>
<dbReference type="EMBL" id="CABFNB010000165">
    <property type="protein sequence ID" value="VTZ65946.1"/>
    <property type="molecule type" value="Genomic_DNA"/>
</dbReference>
<evidence type="ECO:0000256" key="1">
    <source>
        <dbReference type="ARBA" id="ARBA00022737"/>
    </source>
</evidence>
<proteinExistence type="predicted"/>
<dbReference type="SUPFAM" id="SSF48452">
    <property type="entry name" value="TPR-like"/>
    <property type="match status" value="1"/>
</dbReference>
<dbReference type="Pfam" id="PF13181">
    <property type="entry name" value="TPR_8"/>
    <property type="match status" value="1"/>
</dbReference>
<reference evidence="6" key="3">
    <citation type="submission" date="2019-06" db="EMBL/GenBank/DDBJ databases">
        <authorList>
            <person name="Le Quere A."/>
            <person name="Colella S."/>
        </authorList>
    </citation>
    <scope>NUCLEOTIDE SEQUENCE</scope>
    <source>
        <strain evidence="6">EmedicaeMD41</strain>
    </source>
</reference>
<dbReference type="SMART" id="SM00028">
    <property type="entry name" value="TPR"/>
    <property type="match status" value="2"/>
</dbReference>
<dbReference type="Gene3D" id="1.25.40.10">
    <property type="entry name" value="Tetratricopeptide repeat domain"/>
    <property type="match status" value="1"/>
</dbReference>
<dbReference type="EMBL" id="NBUC01000079">
    <property type="protein sequence ID" value="PLU02538.1"/>
    <property type="molecule type" value="Genomic_DNA"/>
</dbReference>
<reference evidence="5 7" key="2">
    <citation type="journal article" date="2018" name="FEMS Microbiol. Ecol.">
        <title>Co-invading symbiotic mutualists of Medicago polymorpha retain high ancestral diversity and contain diverse accessory genomes.</title>
        <authorList>
            <person name="Porter S.S."/>
            <person name="Faber-Hammond J.J."/>
            <person name="Friesen M.L."/>
        </authorList>
    </citation>
    <scope>NUCLEOTIDE SEQUENCE [LARGE SCALE GENOMIC DNA]</scope>
    <source>
        <strain evidence="5 7">Str16</strain>
    </source>
</reference>
<evidence type="ECO:0000313" key="7">
    <source>
        <dbReference type="Proteomes" id="UP001190825"/>
    </source>
</evidence>
<keyword evidence="2 3" id="KW-0802">TPR repeat</keyword>
<dbReference type="Proteomes" id="UP000507954">
    <property type="component" value="Unassembled WGS sequence"/>
</dbReference>
<evidence type="ECO:0000256" key="2">
    <source>
        <dbReference type="ARBA" id="ARBA00022803"/>
    </source>
</evidence>
<accession>A0A508X7U8</accession>
<feature type="repeat" description="TPR" evidence="3">
    <location>
        <begin position="149"/>
        <end position="182"/>
    </location>
</feature>
<evidence type="ECO:0000313" key="5">
    <source>
        <dbReference type="EMBL" id="PLU02538.1"/>
    </source>
</evidence>
<dbReference type="Proteomes" id="UP001190825">
    <property type="component" value="Unassembled WGS sequence"/>
</dbReference>
<dbReference type="InterPro" id="IPR011990">
    <property type="entry name" value="TPR-like_helical_dom_sf"/>
</dbReference>
<keyword evidence="1" id="KW-0677">Repeat</keyword>
<dbReference type="AlphaFoldDB" id="A0A508X7U8"/>
<evidence type="ECO:0000313" key="6">
    <source>
        <dbReference type="EMBL" id="VTZ65946.1"/>
    </source>
</evidence>
<feature type="chain" id="PRO_5021503720" evidence="4">
    <location>
        <begin position="38"/>
        <end position="283"/>
    </location>
</feature>
<gene>
    <name evidence="5" type="ORF">BMJ33_16420</name>
    <name evidence="6" type="ORF">EMEDMD4_930017</name>
</gene>
<dbReference type="Pfam" id="PF13432">
    <property type="entry name" value="TPR_16"/>
    <property type="match status" value="1"/>
</dbReference>
<dbReference type="PANTHER" id="PTHR45586">
    <property type="entry name" value="TPR REPEAT-CONTAINING PROTEIN PA4667"/>
    <property type="match status" value="1"/>
</dbReference>
<organism evidence="6">
    <name type="scientific">Sinorhizobium medicae</name>
    <dbReference type="NCBI Taxonomy" id="110321"/>
    <lineage>
        <taxon>Bacteria</taxon>
        <taxon>Pseudomonadati</taxon>
        <taxon>Pseudomonadota</taxon>
        <taxon>Alphaproteobacteria</taxon>
        <taxon>Hyphomicrobiales</taxon>
        <taxon>Rhizobiaceae</taxon>
        <taxon>Sinorhizobium/Ensifer group</taxon>
        <taxon>Sinorhizobium</taxon>
    </lineage>
</organism>
<keyword evidence="7" id="KW-1185">Reference proteome</keyword>
<evidence type="ECO:0000256" key="3">
    <source>
        <dbReference type="PROSITE-ProRule" id="PRU00339"/>
    </source>
</evidence>
<sequence>MTIGSILQFGRHGAGNRRSIAALLALLALSSCTTTSAENERDEPSSGQKKLLSIAESIEAKGESATALALYERAAENAPGDVSLRVRLGNARLKAGDADGAEEAFRAALQVNPQDAEALLGLGTAQLRKGEAESAARTLVPAAQALNSVVAYNRLGTALVFSGNGAAAEEAFSKALSLQPANLDTTTNLALAQALSNDLPRAVMHMGNVVGSPLAQRRHFVNYLIVLAMAGETEKARAFDVPDMSARQKNQILAKAAKLRSISDPARRAQEVGLLTSAKDDVT</sequence>
<dbReference type="PANTHER" id="PTHR45586:SF1">
    <property type="entry name" value="LIPOPOLYSACCHARIDE ASSEMBLY PROTEIN B"/>
    <property type="match status" value="1"/>
</dbReference>
<feature type="repeat" description="TPR" evidence="3">
    <location>
        <begin position="82"/>
        <end position="115"/>
    </location>
</feature>
<feature type="signal peptide" evidence="4">
    <location>
        <begin position="1"/>
        <end position="37"/>
    </location>
</feature>
<dbReference type="InterPro" id="IPR019734">
    <property type="entry name" value="TPR_rpt"/>
</dbReference>
<dbReference type="RefSeq" id="WP_162304780.1">
    <property type="nucleotide sequence ID" value="NZ_CABFNB010000165.1"/>
</dbReference>